<reference evidence="2" key="1">
    <citation type="submission" date="2018-05" db="EMBL/GenBank/DDBJ databases">
        <authorList>
            <person name="Strepis N."/>
        </authorList>
    </citation>
    <scope>NUCLEOTIDE SEQUENCE [LARGE SCALE GENOMIC DNA]</scope>
</reference>
<dbReference type="EMBL" id="UNRR01000007">
    <property type="protein sequence ID" value="SYZ77349.1"/>
    <property type="molecule type" value="Genomic_DNA"/>
</dbReference>
<gene>
    <name evidence="1" type="ORF">TART1_0117</name>
</gene>
<dbReference type="Proteomes" id="UP000262072">
    <property type="component" value="Unassembled WGS sequence"/>
</dbReference>
<dbReference type="AlphaFoldDB" id="A0A383TCE5"/>
<evidence type="ECO:0000313" key="1">
    <source>
        <dbReference type="EMBL" id="SYZ77349.1"/>
    </source>
</evidence>
<proteinExistence type="predicted"/>
<accession>A0A383TCE5</accession>
<evidence type="ECO:0000313" key="2">
    <source>
        <dbReference type="Proteomes" id="UP000262072"/>
    </source>
</evidence>
<name>A0A383TCE5_9LACT</name>
<organism evidence="1 2">
    <name type="scientific">Trichococcus shcherbakoviae</name>
    <dbReference type="NCBI Taxonomy" id="2094020"/>
    <lineage>
        <taxon>Bacteria</taxon>
        <taxon>Bacillati</taxon>
        <taxon>Bacillota</taxon>
        <taxon>Bacilli</taxon>
        <taxon>Lactobacillales</taxon>
        <taxon>Carnobacteriaceae</taxon>
        <taxon>Trichococcus</taxon>
    </lineage>
</organism>
<sequence length="34" mass="3998">MDSLFVLCLQIYQMMSDNAEESDKQSMSRLLDVR</sequence>
<protein>
    <submittedName>
        <fullName evidence="1">Uncharacterized protein</fullName>
    </submittedName>
</protein>